<evidence type="ECO:0000256" key="11">
    <source>
        <dbReference type="ARBA" id="ARBA00023180"/>
    </source>
</evidence>
<keyword evidence="10" id="KW-1015">Disulfide bond</keyword>
<dbReference type="InterPro" id="IPR008972">
    <property type="entry name" value="Cupredoxin"/>
</dbReference>
<sequence>MELYVIAPAISFATEFIVGGNDGWNVGVNYQEWAKGKQFIVGDTLVFQYKPGAHNVYKVNGTDFQNCNVPTNNSLGLFSGNDTIKLAAAGNKWYICGVSGHCDAGQKLNITVLDSATAPTPAPAPVPSAAPTYWPKRAFPRSFYE</sequence>
<keyword evidence="3" id="KW-0812">Transmembrane</keyword>
<evidence type="ECO:0000256" key="10">
    <source>
        <dbReference type="ARBA" id="ARBA00023157"/>
    </source>
</evidence>
<reference evidence="14" key="1">
    <citation type="submission" date="2025-08" db="UniProtKB">
        <authorList>
            <consortium name="RefSeq"/>
        </authorList>
    </citation>
    <scope>IDENTIFICATION</scope>
    <source>
        <tissue evidence="14">Fruit stalk</tissue>
    </source>
</reference>
<feature type="domain" description="Phytocyanin" evidence="12">
    <location>
        <begin position="14"/>
        <end position="114"/>
    </location>
</feature>
<accession>A0A6P5WVX8</accession>
<dbReference type="FunFam" id="2.60.40.420:FF:000067">
    <property type="entry name" value="Cupredoxin superfamily protein"/>
    <property type="match status" value="1"/>
</dbReference>
<keyword evidence="5" id="KW-0732">Signal</keyword>
<dbReference type="AlphaFoldDB" id="A0A6P5WVX8"/>
<dbReference type="Gene3D" id="2.60.40.420">
    <property type="entry name" value="Cupredoxins - blue copper proteins"/>
    <property type="match status" value="1"/>
</dbReference>
<dbReference type="GO" id="GO:0009610">
    <property type="term" value="P:response to symbiotic fungus"/>
    <property type="evidence" value="ECO:0007669"/>
    <property type="project" value="UniProtKB-ARBA"/>
</dbReference>
<keyword evidence="9" id="KW-0472">Membrane</keyword>
<evidence type="ECO:0000313" key="13">
    <source>
        <dbReference type="Proteomes" id="UP000515121"/>
    </source>
</evidence>
<keyword evidence="2" id="KW-0813">Transport</keyword>
<proteinExistence type="predicted"/>
<dbReference type="Proteomes" id="UP000515121">
    <property type="component" value="Unplaced"/>
</dbReference>
<evidence type="ECO:0000256" key="4">
    <source>
        <dbReference type="ARBA" id="ARBA00022723"/>
    </source>
</evidence>
<dbReference type="PROSITE" id="PS51485">
    <property type="entry name" value="PHYTOCYANIN"/>
    <property type="match status" value="1"/>
</dbReference>
<keyword evidence="4" id="KW-0479">Metal-binding</keyword>
<comment type="subcellular location">
    <subcellularLocation>
        <location evidence="1">Membrane</location>
        <topology evidence="1">Single-pass type I membrane protein</topology>
    </subcellularLocation>
</comment>
<keyword evidence="13" id="KW-1185">Reference proteome</keyword>
<gene>
    <name evidence="14" type="primary">LOC111277488</name>
</gene>
<organism evidence="13 14">
    <name type="scientific">Durio zibethinus</name>
    <name type="common">Durian</name>
    <dbReference type="NCBI Taxonomy" id="66656"/>
    <lineage>
        <taxon>Eukaryota</taxon>
        <taxon>Viridiplantae</taxon>
        <taxon>Streptophyta</taxon>
        <taxon>Embryophyta</taxon>
        <taxon>Tracheophyta</taxon>
        <taxon>Spermatophyta</taxon>
        <taxon>Magnoliopsida</taxon>
        <taxon>eudicotyledons</taxon>
        <taxon>Gunneridae</taxon>
        <taxon>Pentapetalae</taxon>
        <taxon>rosids</taxon>
        <taxon>malvids</taxon>
        <taxon>Malvales</taxon>
        <taxon>Malvaceae</taxon>
        <taxon>Helicteroideae</taxon>
        <taxon>Durio</taxon>
    </lineage>
</organism>
<keyword evidence="11" id="KW-0325">Glycoprotein</keyword>
<evidence type="ECO:0000256" key="7">
    <source>
        <dbReference type="ARBA" id="ARBA00022989"/>
    </source>
</evidence>
<keyword evidence="6" id="KW-0249">Electron transport</keyword>
<dbReference type="InterPro" id="IPR039391">
    <property type="entry name" value="Phytocyanin-like"/>
</dbReference>
<dbReference type="OrthoDB" id="687943at2759"/>
<evidence type="ECO:0000256" key="8">
    <source>
        <dbReference type="ARBA" id="ARBA00023008"/>
    </source>
</evidence>
<dbReference type="GO" id="GO:0009055">
    <property type="term" value="F:electron transfer activity"/>
    <property type="evidence" value="ECO:0007669"/>
    <property type="project" value="InterPro"/>
</dbReference>
<evidence type="ECO:0000256" key="5">
    <source>
        <dbReference type="ARBA" id="ARBA00022729"/>
    </source>
</evidence>
<evidence type="ECO:0000256" key="1">
    <source>
        <dbReference type="ARBA" id="ARBA00004479"/>
    </source>
</evidence>
<dbReference type="KEGG" id="dzi:111277488"/>
<evidence type="ECO:0000256" key="6">
    <source>
        <dbReference type="ARBA" id="ARBA00022982"/>
    </source>
</evidence>
<dbReference type="GO" id="GO:0046872">
    <property type="term" value="F:metal ion binding"/>
    <property type="evidence" value="ECO:0007669"/>
    <property type="project" value="UniProtKB-KW"/>
</dbReference>
<keyword evidence="7" id="KW-1133">Transmembrane helix</keyword>
<dbReference type="GeneID" id="111277488"/>
<evidence type="ECO:0000256" key="3">
    <source>
        <dbReference type="ARBA" id="ARBA00022692"/>
    </source>
</evidence>
<dbReference type="RefSeq" id="XP_022719656.1">
    <property type="nucleotide sequence ID" value="XM_022863921.1"/>
</dbReference>
<evidence type="ECO:0000259" key="12">
    <source>
        <dbReference type="PROSITE" id="PS51485"/>
    </source>
</evidence>
<evidence type="ECO:0000256" key="2">
    <source>
        <dbReference type="ARBA" id="ARBA00022448"/>
    </source>
</evidence>
<dbReference type="SUPFAM" id="SSF49503">
    <property type="entry name" value="Cupredoxins"/>
    <property type="match status" value="1"/>
</dbReference>
<name>A0A6P5WVX8_DURZI</name>
<dbReference type="CDD" id="cd04216">
    <property type="entry name" value="Phytocyanin"/>
    <property type="match status" value="1"/>
</dbReference>
<dbReference type="PANTHER" id="PTHR33021:SF481">
    <property type="entry name" value="BLUE COPPER PROTEIN-LIKE"/>
    <property type="match status" value="1"/>
</dbReference>
<protein>
    <submittedName>
        <fullName evidence="14">Basic blue protein-like</fullName>
    </submittedName>
</protein>
<dbReference type="InterPro" id="IPR003245">
    <property type="entry name" value="Phytocyanin_dom"/>
</dbReference>
<dbReference type="Pfam" id="PF02298">
    <property type="entry name" value="Cu_bind_like"/>
    <property type="match status" value="1"/>
</dbReference>
<keyword evidence="8" id="KW-0186">Copper</keyword>
<evidence type="ECO:0000256" key="9">
    <source>
        <dbReference type="ARBA" id="ARBA00023136"/>
    </source>
</evidence>
<dbReference type="GO" id="GO:0005886">
    <property type="term" value="C:plasma membrane"/>
    <property type="evidence" value="ECO:0007669"/>
    <property type="project" value="TreeGrafter"/>
</dbReference>
<evidence type="ECO:0000313" key="14">
    <source>
        <dbReference type="RefSeq" id="XP_022719656.1"/>
    </source>
</evidence>
<dbReference type="PANTHER" id="PTHR33021">
    <property type="entry name" value="BLUE COPPER PROTEIN"/>
    <property type="match status" value="1"/>
</dbReference>